<reference evidence="1 2" key="1">
    <citation type="submission" date="2018-12" db="EMBL/GenBank/DDBJ databases">
        <title>Deinococcus radiophilus ATCC 27603 genome sequencing and assembly.</title>
        <authorList>
            <person name="Maclea K.S."/>
            <person name="Maynard C.R."/>
        </authorList>
    </citation>
    <scope>NUCLEOTIDE SEQUENCE [LARGE SCALE GENOMIC DNA]</scope>
    <source>
        <strain evidence="1 2">ATCC 27603</strain>
    </source>
</reference>
<dbReference type="Gene3D" id="3.40.50.1820">
    <property type="entry name" value="alpha/beta hydrolase"/>
    <property type="match status" value="1"/>
</dbReference>
<proteinExistence type="predicted"/>
<evidence type="ECO:0000313" key="1">
    <source>
        <dbReference type="EMBL" id="RTR29846.1"/>
    </source>
</evidence>
<dbReference type="InterPro" id="IPR000801">
    <property type="entry name" value="Esterase-like"/>
</dbReference>
<comment type="caution">
    <text evidence="1">The sequence shown here is derived from an EMBL/GenBank/DDBJ whole genome shotgun (WGS) entry which is preliminary data.</text>
</comment>
<organism evidence="1 2">
    <name type="scientific">Deinococcus radiophilus</name>
    <dbReference type="NCBI Taxonomy" id="32062"/>
    <lineage>
        <taxon>Bacteria</taxon>
        <taxon>Thermotogati</taxon>
        <taxon>Deinococcota</taxon>
        <taxon>Deinococci</taxon>
        <taxon>Deinococcales</taxon>
        <taxon>Deinococcaceae</taxon>
        <taxon>Deinococcus</taxon>
    </lineage>
</organism>
<dbReference type="Proteomes" id="UP000277766">
    <property type="component" value="Unassembled WGS sequence"/>
</dbReference>
<dbReference type="EMBL" id="RXPE01000003">
    <property type="protein sequence ID" value="RTR29846.1"/>
    <property type="molecule type" value="Genomic_DNA"/>
</dbReference>
<dbReference type="Pfam" id="PF00756">
    <property type="entry name" value="Esterase"/>
    <property type="match status" value="1"/>
</dbReference>
<dbReference type="OrthoDB" id="9803578at2"/>
<accession>A0A431W313</accession>
<sequence length="340" mass="37492">MPATADRRTLILTPPPGAVGLIGDPTDWQRRDPIAVQPGQPLRLTLPQNAWMEYAWVDAAGQPFADPEGLPTVNPWFPYARAAEVGEWAEHPLWQGPAPESGTTHRLSWDGTVFPGRRRASVYLPRGVQPCASLPVFYVQDGVAFQRIGRLAEALERAVQSGLARPAALVFVEPADREAEYHLNGDYLTFLTDEVMPRVEGDLADWGTPLRATERGLWGASLSGLISLHLGAAHPDLFSRVVSHSGAFIARPDARTPQGDIDVMTAGEWLRQQLEANPPRHLTVSLDTGLLEWLTAPNRRMAAALMDGGVDHQYREYPGGHNWVTWRQALMEALLFQLQG</sequence>
<gene>
    <name evidence="1" type="ORF">EJ104_02560</name>
</gene>
<dbReference type="InterPro" id="IPR029058">
    <property type="entry name" value="AB_hydrolase_fold"/>
</dbReference>
<dbReference type="PANTHER" id="PTHR48098:SF3">
    <property type="entry name" value="IRON(III) ENTEROBACTIN ESTERASE"/>
    <property type="match status" value="1"/>
</dbReference>
<name>A0A431W313_9DEIO</name>
<protein>
    <submittedName>
        <fullName evidence="1">Esterase family protein</fullName>
    </submittedName>
</protein>
<dbReference type="RefSeq" id="WP_126351191.1">
    <property type="nucleotide sequence ID" value="NZ_CP086380.1"/>
</dbReference>
<dbReference type="SUPFAM" id="SSF53474">
    <property type="entry name" value="alpha/beta-Hydrolases"/>
    <property type="match status" value="1"/>
</dbReference>
<keyword evidence="2" id="KW-1185">Reference proteome</keyword>
<dbReference type="InterPro" id="IPR050583">
    <property type="entry name" value="Mycobacterial_A85_antigen"/>
</dbReference>
<evidence type="ECO:0000313" key="2">
    <source>
        <dbReference type="Proteomes" id="UP000277766"/>
    </source>
</evidence>
<dbReference type="AlphaFoldDB" id="A0A431W313"/>
<dbReference type="PANTHER" id="PTHR48098">
    <property type="entry name" value="ENTEROCHELIN ESTERASE-RELATED"/>
    <property type="match status" value="1"/>
</dbReference>